<keyword evidence="3" id="KW-1185">Reference proteome</keyword>
<name>A0A949TWX0_9CLOT</name>
<protein>
    <submittedName>
        <fullName evidence="2">Acyl carrier protein</fullName>
    </submittedName>
</protein>
<accession>A0A949TWX0</accession>
<dbReference type="EMBL" id="JAEEGC010000025">
    <property type="protein sequence ID" value="MBV7272443.1"/>
    <property type="molecule type" value="Genomic_DNA"/>
</dbReference>
<dbReference type="Pfam" id="PF00550">
    <property type="entry name" value="PP-binding"/>
    <property type="match status" value="1"/>
</dbReference>
<dbReference type="InterPro" id="IPR009081">
    <property type="entry name" value="PP-bd_ACP"/>
</dbReference>
<dbReference type="PROSITE" id="PS50075">
    <property type="entry name" value="CARRIER"/>
    <property type="match status" value="1"/>
</dbReference>
<evidence type="ECO:0000313" key="3">
    <source>
        <dbReference type="Proteomes" id="UP000694308"/>
    </source>
</evidence>
<evidence type="ECO:0000313" key="2">
    <source>
        <dbReference type="EMBL" id="MBV7272443.1"/>
    </source>
</evidence>
<reference evidence="2" key="1">
    <citation type="submission" date="2020-12" db="EMBL/GenBank/DDBJ databases">
        <title>Clostridium thailandense sp. nov., a novel acetogenic bacterium isolated from peat land soil in Thailand.</title>
        <authorList>
            <person name="Chaikitkaew S."/>
            <person name="Birkeland N.K."/>
        </authorList>
    </citation>
    <scope>NUCLEOTIDE SEQUENCE</scope>
    <source>
        <strain evidence="2">PL3</strain>
    </source>
</reference>
<gene>
    <name evidence="2" type="ORF">I6U48_05875</name>
</gene>
<comment type="caution">
    <text evidence="2">The sequence shown here is derived from an EMBL/GenBank/DDBJ whole genome shotgun (WGS) entry which is preliminary data.</text>
</comment>
<evidence type="ECO:0000259" key="1">
    <source>
        <dbReference type="PROSITE" id="PS50075"/>
    </source>
</evidence>
<organism evidence="2 3">
    <name type="scientific">Clostridium thailandense</name>
    <dbReference type="NCBI Taxonomy" id="2794346"/>
    <lineage>
        <taxon>Bacteria</taxon>
        <taxon>Bacillati</taxon>
        <taxon>Bacillota</taxon>
        <taxon>Clostridia</taxon>
        <taxon>Eubacteriales</taxon>
        <taxon>Clostridiaceae</taxon>
        <taxon>Clostridium</taxon>
    </lineage>
</organism>
<dbReference type="Proteomes" id="UP000694308">
    <property type="component" value="Unassembled WGS sequence"/>
</dbReference>
<sequence length="82" mass="9365">MNRKEIENHLREMIVKRVEENITPETIEMDTELTLLGLDSLGFSWLLADIEDTFDFIVDGAAVIKLKTLGSIIDYVENHVSD</sequence>
<dbReference type="RefSeq" id="WP_218319478.1">
    <property type="nucleotide sequence ID" value="NZ_JAEEGC010000025.1"/>
</dbReference>
<proteinExistence type="predicted"/>
<feature type="domain" description="Carrier" evidence="1">
    <location>
        <begin position="4"/>
        <end position="80"/>
    </location>
</feature>
<dbReference type="AlphaFoldDB" id="A0A949TWX0"/>